<dbReference type="OrthoDB" id="1423431at2759"/>
<keyword evidence="4" id="KW-1185">Reference proteome</keyword>
<dbReference type="EMBL" id="JAAIUW010000010">
    <property type="protein sequence ID" value="KAF7811857.1"/>
    <property type="molecule type" value="Genomic_DNA"/>
</dbReference>
<feature type="region of interest" description="Disordered" evidence="1">
    <location>
        <begin position="37"/>
        <end position="62"/>
    </location>
</feature>
<proteinExistence type="predicted"/>
<dbReference type="InterPro" id="IPR025558">
    <property type="entry name" value="DUF4283"/>
</dbReference>
<name>A0A834SYZ8_9FABA</name>
<evidence type="ECO:0000313" key="3">
    <source>
        <dbReference type="EMBL" id="KAF7811857.1"/>
    </source>
</evidence>
<feature type="region of interest" description="Disordered" evidence="1">
    <location>
        <begin position="410"/>
        <end position="439"/>
    </location>
</feature>
<protein>
    <recommendedName>
        <fullName evidence="2">DUF4283 domain-containing protein</fullName>
    </recommendedName>
</protein>
<dbReference type="AlphaFoldDB" id="A0A834SYZ8"/>
<gene>
    <name evidence="3" type="ORF">G2W53_032833</name>
</gene>
<feature type="compositionally biased region" description="Basic and acidic residues" evidence="1">
    <location>
        <begin position="428"/>
        <end position="439"/>
    </location>
</feature>
<organism evidence="3 4">
    <name type="scientific">Senna tora</name>
    <dbReference type="NCBI Taxonomy" id="362788"/>
    <lineage>
        <taxon>Eukaryota</taxon>
        <taxon>Viridiplantae</taxon>
        <taxon>Streptophyta</taxon>
        <taxon>Embryophyta</taxon>
        <taxon>Tracheophyta</taxon>
        <taxon>Spermatophyta</taxon>
        <taxon>Magnoliopsida</taxon>
        <taxon>eudicotyledons</taxon>
        <taxon>Gunneridae</taxon>
        <taxon>Pentapetalae</taxon>
        <taxon>rosids</taxon>
        <taxon>fabids</taxon>
        <taxon>Fabales</taxon>
        <taxon>Fabaceae</taxon>
        <taxon>Caesalpinioideae</taxon>
        <taxon>Cassia clade</taxon>
        <taxon>Senna</taxon>
    </lineage>
</organism>
<dbReference type="PANTHER" id="PTHR31286">
    <property type="entry name" value="GLYCINE-RICH CELL WALL STRUCTURAL PROTEIN 1.8-LIKE"/>
    <property type="match status" value="1"/>
</dbReference>
<dbReference type="InterPro" id="IPR040256">
    <property type="entry name" value="At4g02000-like"/>
</dbReference>
<feature type="region of interest" description="Disordered" evidence="1">
    <location>
        <begin position="348"/>
        <end position="371"/>
    </location>
</feature>
<reference evidence="3" key="1">
    <citation type="submission" date="2020-09" db="EMBL/GenBank/DDBJ databases">
        <title>Genome-Enabled Discovery of Anthraquinone Biosynthesis in Senna tora.</title>
        <authorList>
            <person name="Kang S.-H."/>
            <person name="Pandey R.P."/>
            <person name="Lee C.-M."/>
            <person name="Sim J.-S."/>
            <person name="Jeong J.-T."/>
            <person name="Choi B.-S."/>
            <person name="Jung M."/>
            <person name="Ginzburg D."/>
            <person name="Zhao K."/>
            <person name="Won S.Y."/>
            <person name="Oh T.-J."/>
            <person name="Yu Y."/>
            <person name="Kim N.-H."/>
            <person name="Lee O.R."/>
            <person name="Lee T.-H."/>
            <person name="Bashyal P."/>
            <person name="Kim T.-S."/>
            <person name="Lee W.-H."/>
            <person name="Kawkins C."/>
            <person name="Kim C.-K."/>
            <person name="Kim J.S."/>
            <person name="Ahn B.O."/>
            <person name="Rhee S.Y."/>
            <person name="Sohng J.K."/>
        </authorList>
    </citation>
    <scope>NUCLEOTIDE SEQUENCE</scope>
    <source>
        <tissue evidence="3">Leaf</tissue>
    </source>
</reference>
<dbReference type="Proteomes" id="UP000634136">
    <property type="component" value="Unassembled WGS sequence"/>
</dbReference>
<comment type="caution">
    <text evidence="3">The sequence shown here is derived from an EMBL/GenBank/DDBJ whole genome shotgun (WGS) entry which is preliminary data.</text>
</comment>
<feature type="domain" description="DUF4283" evidence="2">
    <location>
        <begin position="140"/>
        <end position="221"/>
    </location>
</feature>
<evidence type="ECO:0000313" key="4">
    <source>
        <dbReference type="Proteomes" id="UP000634136"/>
    </source>
</evidence>
<dbReference type="PANTHER" id="PTHR31286:SF99">
    <property type="entry name" value="DUF4283 DOMAIN-CONTAINING PROTEIN"/>
    <property type="match status" value="1"/>
</dbReference>
<accession>A0A834SYZ8</accession>
<dbReference type="Pfam" id="PF14111">
    <property type="entry name" value="DUF4283"/>
    <property type="match status" value="1"/>
</dbReference>
<sequence>MEEQSKKETVSPASLVLKATSKIREIIERGNMRTKEIVAKSGARKKQGDVVGQDQKGEEGTKKLDRWNEVGGKGKVSFLFPQLKASLAGKTEGSSETSIQFGSLSPSLVNLSPPSPRGDSKSNRVLLNLSESEKTSIGEPWKNFIIIRLWGLILEPQHMKLAITRLWKLKRDPSLIELNHGFFLVSFELLEDRWSALLHGASFIQGHFLSVRPWCPGFKPEKFLSSFITPAWVRLEGLPMEYYHPNILIKIGNLVGKFLGIDDRTHNLISVMESNDEWVLVKNRKEGSKGRRRWPTGSQRQFQGRNNFPAVSLNSNLNRLNPRTIEQKMRLDKRDNCSLVGLKINSKEGNGLKRSLGPSPLKPHPDTQCSKPAKEIMTESGVVKEKCKQMRQKNPISLMINEEQGLEVSYQNTPLPSPGKLAEADSSDDGKSKIDHAKRSEKNIACTAEPIPNNKISRGPERDLSPFDSYICIFTESEYLLNNESYQAKRSYLKGSIKLRLDLKSIEMSIKGFSPSSSCLYLRQPIALKGCKLIQDLCSSPSPSSLSLCEISENGESIIPSIAKPKMSTQGEGGRTPERDCI</sequence>
<evidence type="ECO:0000259" key="2">
    <source>
        <dbReference type="Pfam" id="PF14111"/>
    </source>
</evidence>
<evidence type="ECO:0000256" key="1">
    <source>
        <dbReference type="SAM" id="MobiDB-lite"/>
    </source>
</evidence>